<feature type="compositionally biased region" description="Low complexity" evidence="3">
    <location>
        <begin position="250"/>
        <end position="287"/>
    </location>
</feature>
<sequence length="1033" mass="113421">QEGVRGVLEGLASRYADEFSTHYQDVFDHLDNLRMEAWTQLINRVKNPIVTDETVGRPVSPSRSLQHHHHQPHHHNDDDQGDGAGSSPSQPRQHSSSQTSSHSSSPEHRVYDDQPIYVPGRYNPSSCLSDAEEDQIYGYTGGFRGGGLRAPVLAHNNHGFIHDNQGCLNPRSTLIYELPPVGDVNRGGNGRKKLGIGKFLKTLKRDLKRSSGTSKNNKNRLTHNLNNVPRQNYGEAGVSTTPLVMLPGYSSPASSRGSHSTHSHSSSHSNAAFVSASAPGTPGSSGPVRDSGLQEAIERLKEQEMQRRREEQFREHEQILRDLRQGLLRTERPLRETAVFYTKGTPYQDDTYMYDDDVGDGVDDGAAVSAAQGCLGPPHHWYDEPPYESDPEDFLIAKDTFREPYVGSLRVVVNEEDIISLRTAGDISVPRDVTKTAHTHWAVGGPGFAFRSPAHRHPTHTHWPEAAYQSGRCVPTYAQPVYDNVRLINVPAGRPERPRRREPEYHNVDALRGGGRRPRRPLLRESGGDYASDVHSVTSRLSNVSVETNRSDPTDLRLSKYTSRSSMSGGSEDGHSPSHSSDYEDHDDVERTGSASLVGRMRGLRRDMQKKISRLKSPRGSTSSSPGPVGSADKAGTSLAAPANQQPAASSYESIPTSAPLAATASGSNRSSLSGEEAEPYTGPFIGRARALVDCQPSPYDRDALKFKKGDIIDIIAKNPSGLWKGCVEGRVGHFKFILVEEEVERPARRTRAWRGTTPRRGRARTLEEILTRLHLGHLIQVFVLNGYEDLDQFRDLEKADLDCLGITDPETCAKLLTAVALLHDADSEPEPDPPETLETTEAALRRGDHGRDSGCYTDHRSTHTAVLDENNLDTRQSTPSTDNSSGYHSRGAYNIPVGEATQTSRDDPQSSALESPPSESTATGAAGTLPSSTQAESHSYRAHLATVLPSSPRSQSHHSHAGEHKKRQDPHVDFEAKFVTARSVFEKDLVRREVPFTVRAQKRGMGSSHSLTGETEDGEKYDTSVAASEFPS</sequence>
<dbReference type="InterPro" id="IPR001452">
    <property type="entry name" value="SH3_domain"/>
</dbReference>
<dbReference type="InterPro" id="IPR001660">
    <property type="entry name" value="SAM"/>
</dbReference>
<feature type="compositionally biased region" description="Polar residues" evidence="3">
    <location>
        <begin position="560"/>
        <end position="569"/>
    </location>
</feature>
<dbReference type="AlphaFoldDB" id="A0AAW0X342"/>
<evidence type="ECO:0000256" key="3">
    <source>
        <dbReference type="SAM" id="MobiDB-lite"/>
    </source>
</evidence>
<comment type="caution">
    <text evidence="5">The sequence shown here is derived from an EMBL/GenBank/DDBJ whole genome shotgun (WGS) entry which is preliminary data.</text>
</comment>
<feature type="domain" description="SH3" evidence="4">
    <location>
        <begin position="684"/>
        <end position="745"/>
    </location>
</feature>
<organism evidence="5 6">
    <name type="scientific">Cherax quadricarinatus</name>
    <name type="common">Australian red claw crayfish</name>
    <dbReference type="NCBI Taxonomy" id="27406"/>
    <lineage>
        <taxon>Eukaryota</taxon>
        <taxon>Metazoa</taxon>
        <taxon>Ecdysozoa</taxon>
        <taxon>Arthropoda</taxon>
        <taxon>Crustacea</taxon>
        <taxon>Multicrustacea</taxon>
        <taxon>Malacostraca</taxon>
        <taxon>Eumalacostraca</taxon>
        <taxon>Eucarida</taxon>
        <taxon>Decapoda</taxon>
        <taxon>Pleocyemata</taxon>
        <taxon>Astacidea</taxon>
        <taxon>Parastacoidea</taxon>
        <taxon>Parastacidae</taxon>
        <taxon>Cherax</taxon>
    </lineage>
</organism>
<feature type="compositionally biased region" description="Low complexity" evidence="3">
    <location>
        <begin position="618"/>
        <end position="631"/>
    </location>
</feature>
<feature type="compositionally biased region" description="Basic and acidic residues" evidence="3">
    <location>
        <begin position="549"/>
        <end position="558"/>
    </location>
</feature>
<dbReference type="InterPro" id="IPR013761">
    <property type="entry name" value="SAM/pointed_sf"/>
</dbReference>
<dbReference type="PROSITE" id="PS50002">
    <property type="entry name" value="SH3"/>
    <property type="match status" value="1"/>
</dbReference>
<dbReference type="Gene3D" id="2.30.30.40">
    <property type="entry name" value="SH3 Domains"/>
    <property type="match status" value="1"/>
</dbReference>
<feature type="compositionally biased region" description="Polar residues" evidence="3">
    <location>
        <begin position="535"/>
        <end position="548"/>
    </location>
</feature>
<dbReference type="SMART" id="SM00454">
    <property type="entry name" value="SAM"/>
    <property type="match status" value="1"/>
</dbReference>
<feature type="region of interest" description="Disordered" evidence="3">
    <location>
        <begin position="1002"/>
        <end position="1033"/>
    </location>
</feature>
<feature type="region of interest" description="Disordered" evidence="3">
    <location>
        <begin position="52"/>
        <end position="116"/>
    </location>
</feature>
<protein>
    <recommendedName>
        <fullName evidence="4">SH3 domain-containing protein</fullName>
    </recommendedName>
</protein>
<dbReference type="EMBL" id="JARKIK010000042">
    <property type="protein sequence ID" value="KAK8737585.1"/>
    <property type="molecule type" value="Genomic_DNA"/>
</dbReference>
<evidence type="ECO:0000256" key="1">
    <source>
        <dbReference type="ARBA" id="ARBA00022443"/>
    </source>
</evidence>
<feature type="region of interest" description="Disordered" evidence="3">
    <location>
        <begin position="493"/>
        <end position="680"/>
    </location>
</feature>
<dbReference type="InterPro" id="IPR051725">
    <property type="entry name" value="SAM-SH3_domain_protein"/>
</dbReference>
<accession>A0AAW0X342</accession>
<evidence type="ECO:0000313" key="6">
    <source>
        <dbReference type="Proteomes" id="UP001445076"/>
    </source>
</evidence>
<dbReference type="InterPro" id="IPR036028">
    <property type="entry name" value="SH3-like_dom_sf"/>
</dbReference>
<feature type="region of interest" description="Disordered" evidence="3">
    <location>
        <begin position="247"/>
        <end position="290"/>
    </location>
</feature>
<name>A0AAW0X342_CHEQU</name>
<feature type="region of interest" description="Disordered" evidence="3">
    <location>
        <begin position="844"/>
        <end position="972"/>
    </location>
</feature>
<feature type="compositionally biased region" description="Polar residues" evidence="3">
    <location>
        <begin position="910"/>
        <end position="938"/>
    </location>
</feature>
<feature type="compositionally biased region" description="Low complexity" evidence="3">
    <location>
        <begin position="86"/>
        <end position="104"/>
    </location>
</feature>
<dbReference type="Pfam" id="PF07653">
    <property type="entry name" value="SH3_2"/>
    <property type="match status" value="1"/>
</dbReference>
<gene>
    <name evidence="5" type="ORF">OTU49_004549</name>
</gene>
<dbReference type="SUPFAM" id="SSF50044">
    <property type="entry name" value="SH3-domain"/>
    <property type="match status" value="1"/>
</dbReference>
<evidence type="ECO:0000256" key="2">
    <source>
        <dbReference type="PROSITE-ProRule" id="PRU00192"/>
    </source>
</evidence>
<evidence type="ECO:0000313" key="5">
    <source>
        <dbReference type="EMBL" id="KAK8737585.1"/>
    </source>
</evidence>
<dbReference type="SUPFAM" id="SSF47769">
    <property type="entry name" value="SAM/Pointed domain"/>
    <property type="match status" value="1"/>
</dbReference>
<dbReference type="PANTHER" id="PTHR12301:SF10">
    <property type="match status" value="1"/>
</dbReference>
<feature type="region of interest" description="Disordered" evidence="3">
    <location>
        <begin position="207"/>
        <end position="235"/>
    </location>
</feature>
<keyword evidence="1 2" id="KW-0728">SH3 domain</keyword>
<dbReference type="PANTHER" id="PTHR12301">
    <property type="entry name" value="SAM-DOMAIN, SH3 AND NUCLEAR LOCALIZATION SIGNALS PROTEIN RELATED"/>
    <property type="match status" value="1"/>
</dbReference>
<feature type="non-terminal residue" evidence="5">
    <location>
        <position position="1033"/>
    </location>
</feature>
<dbReference type="SMART" id="SM00326">
    <property type="entry name" value="SH3"/>
    <property type="match status" value="1"/>
</dbReference>
<dbReference type="Gene3D" id="1.10.150.50">
    <property type="entry name" value="Transcription Factor, Ets-1"/>
    <property type="match status" value="1"/>
</dbReference>
<feature type="compositionally biased region" description="Basic residues" evidence="3">
    <location>
        <begin position="956"/>
        <end position="969"/>
    </location>
</feature>
<feature type="non-terminal residue" evidence="5">
    <location>
        <position position="1"/>
    </location>
</feature>
<feature type="compositionally biased region" description="Basic and acidic residues" evidence="3">
    <location>
        <begin position="494"/>
        <end position="509"/>
    </location>
</feature>
<feature type="compositionally biased region" description="Low complexity" evidence="3">
    <location>
        <begin position="640"/>
        <end position="651"/>
    </location>
</feature>
<feature type="compositionally biased region" description="Basic and acidic residues" evidence="3">
    <location>
        <begin position="844"/>
        <end position="862"/>
    </location>
</feature>
<proteinExistence type="predicted"/>
<keyword evidence="6" id="KW-1185">Reference proteome</keyword>
<reference evidence="5 6" key="1">
    <citation type="journal article" date="2024" name="BMC Genomics">
        <title>Genome assembly of redclaw crayfish (Cherax quadricarinatus) provides insights into its immune adaptation and hypoxia tolerance.</title>
        <authorList>
            <person name="Liu Z."/>
            <person name="Zheng J."/>
            <person name="Li H."/>
            <person name="Fang K."/>
            <person name="Wang S."/>
            <person name="He J."/>
            <person name="Zhou D."/>
            <person name="Weng S."/>
            <person name="Chi M."/>
            <person name="Gu Z."/>
            <person name="He J."/>
            <person name="Li F."/>
            <person name="Wang M."/>
        </authorList>
    </citation>
    <scope>NUCLEOTIDE SEQUENCE [LARGE SCALE GENOMIC DNA]</scope>
    <source>
        <strain evidence="5">ZL_2023a</strain>
    </source>
</reference>
<dbReference type="Proteomes" id="UP001445076">
    <property type="component" value="Unassembled WGS sequence"/>
</dbReference>
<feature type="compositionally biased region" description="Polar residues" evidence="3">
    <location>
        <begin position="665"/>
        <end position="674"/>
    </location>
</feature>
<evidence type="ECO:0000259" key="4">
    <source>
        <dbReference type="PROSITE" id="PS50002"/>
    </source>
</evidence>
<feature type="compositionally biased region" description="Polar residues" evidence="3">
    <location>
        <begin position="874"/>
        <end position="888"/>
    </location>
</feature>